<dbReference type="RefSeq" id="XP_037146471.1">
    <property type="nucleotide sequence ID" value="XM_037290576.1"/>
</dbReference>
<reference evidence="2 3" key="1">
    <citation type="submission" date="2020-07" db="EMBL/GenBank/DDBJ databases">
        <title>The yeast mating-type switching endonuclease HO is a domesticated member of an unorthodox homing genetic element family.</title>
        <authorList>
            <person name="Coughlan A.Y."/>
            <person name="Lombardi L."/>
            <person name="Braun-Galleani S."/>
            <person name="Martos A.R."/>
            <person name="Galeote V."/>
            <person name="Bigey F."/>
            <person name="Dequin S."/>
            <person name="Byrne K.P."/>
            <person name="Wolfe K.H."/>
        </authorList>
    </citation>
    <scope>NUCLEOTIDE SEQUENCE [LARGE SCALE GENOMIC DNA]</scope>
    <source>
        <strain evidence="2 3">NRRL Y-6702</strain>
    </source>
</reference>
<accession>A0A7H9B8Q3</accession>
<dbReference type="KEGG" id="zmk:HG535_0H00710"/>
<evidence type="ECO:0008006" key="4">
    <source>
        <dbReference type="Google" id="ProtNLM"/>
    </source>
</evidence>
<keyword evidence="1" id="KW-1133">Transmembrane helix</keyword>
<gene>
    <name evidence="2" type="ORF">HG535_0H00710</name>
</gene>
<sequence>MSKLSKNMSKGKDNLTQVDASLDQPLDVDAPPTIYGTKVKPELCSAAMNLAMDSVKQQQSLSNKFMIKHPFTGFILLIATVIYLAPRIILPRNIKSGSITGFLYQLVHFNVYNFGTALAIVSLTGMCLFTVYSRISEFFFKTKLSEITDNSGEKIFGVDLRKLATKDKKALSSKQNDNTYIIIYREAPIALISIKENDTLSSKEALVVSISTVGCRKVYIKSGIMEDLLDWAMLRTKTINKEGNYGQSMKLLISVYSFETDLKHILKRKGFTLVQSTKSVESRLLGGLFGARKELWGIQFHFEPAKQE</sequence>
<protein>
    <recommendedName>
        <fullName evidence="4">Inorganic phosphate transporter PHO86</fullName>
    </recommendedName>
</protein>
<dbReference type="EMBL" id="CP058611">
    <property type="protein sequence ID" value="QLG74746.1"/>
    <property type="molecule type" value="Genomic_DNA"/>
</dbReference>
<dbReference type="Pfam" id="PF11124">
    <property type="entry name" value="Pho86"/>
    <property type="match status" value="1"/>
</dbReference>
<feature type="transmembrane region" description="Helical" evidence="1">
    <location>
        <begin position="71"/>
        <end position="90"/>
    </location>
</feature>
<evidence type="ECO:0000256" key="1">
    <source>
        <dbReference type="SAM" id="Phobius"/>
    </source>
</evidence>
<dbReference type="Proteomes" id="UP000509704">
    <property type="component" value="Chromosome 8"/>
</dbReference>
<feature type="transmembrane region" description="Helical" evidence="1">
    <location>
        <begin position="110"/>
        <end position="132"/>
    </location>
</feature>
<keyword evidence="1" id="KW-0472">Membrane</keyword>
<dbReference type="GeneID" id="59238548"/>
<keyword evidence="1" id="KW-0812">Transmembrane</keyword>
<dbReference type="OrthoDB" id="4082764at2759"/>
<dbReference type="InterPro" id="IPR024297">
    <property type="entry name" value="Pho86"/>
</dbReference>
<name>A0A7H9B8Q3_ZYGMR</name>
<dbReference type="AlphaFoldDB" id="A0A7H9B8Q3"/>
<evidence type="ECO:0000313" key="2">
    <source>
        <dbReference type="EMBL" id="QLG74746.1"/>
    </source>
</evidence>
<keyword evidence="3" id="KW-1185">Reference proteome</keyword>
<evidence type="ECO:0000313" key="3">
    <source>
        <dbReference type="Proteomes" id="UP000509704"/>
    </source>
</evidence>
<organism evidence="2 3">
    <name type="scientific">Zygotorulaspora mrakii</name>
    <name type="common">Zygosaccharomyces mrakii</name>
    <dbReference type="NCBI Taxonomy" id="42260"/>
    <lineage>
        <taxon>Eukaryota</taxon>
        <taxon>Fungi</taxon>
        <taxon>Dikarya</taxon>
        <taxon>Ascomycota</taxon>
        <taxon>Saccharomycotina</taxon>
        <taxon>Saccharomycetes</taxon>
        <taxon>Saccharomycetales</taxon>
        <taxon>Saccharomycetaceae</taxon>
        <taxon>Zygotorulaspora</taxon>
    </lineage>
</organism>
<proteinExistence type="predicted"/>